<accession>A0ACA9MSZ9</accession>
<feature type="non-terminal residue" evidence="1">
    <location>
        <position position="169"/>
    </location>
</feature>
<evidence type="ECO:0000313" key="2">
    <source>
        <dbReference type="Proteomes" id="UP000789860"/>
    </source>
</evidence>
<organism evidence="1 2">
    <name type="scientific">Scutellospora calospora</name>
    <dbReference type="NCBI Taxonomy" id="85575"/>
    <lineage>
        <taxon>Eukaryota</taxon>
        <taxon>Fungi</taxon>
        <taxon>Fungi incertae sedis</taxon>
        <taxon>Mucoromycota</taxon>
        <taxon>Glomeromycotina</taxon>
        <taxon>Glomeromycetes</taxon>
        <taxon>Diversisporales</taxon>
        <taxon>Gigasporaceae</taxon>
        <taxon>Scutellospora</taxon>
    </lineage>
</organism>
<gene>
    <name evidence="1" type="ORF">SCALOS_LOCUS7243</name>
</gene>
<name>A0ACA9MSZ9_9GLOM</name>
<dbReference type="Proteomes" id="UP000789860">
    <property type="component" value="Unassembled WGS sequence"/>
</dbReference>
<reference evidence="1" key="1">
    <citation type="submission" date="2021-06" db="EMBL/GenBank/DDBJ databases">
        <authorList>
            <person name="Kallberg Y."/>
            <person name="Tangrot J."/>
            <person name="Rosling A."/>
        </authorList>
    </citation>
    <scope>NUCLEOTIDE SEQUENCE</scope>
    <source>
        <strain evidence="1">AU212A</strain>
    </source>
</reference>
<evidence type="ECO:0000313" key="1">
    <source>
        <dbReference type="EMBL" id="CAG8609824.1"/>
    </source>
</evidence>
<proteinExistence type="predicted"/>
<comment type="caution">
    <text evidence="1">The sequence shown here is derived from an EMBL/GenBank/DDBJ whole genome shotgun (WGS) entry which is preliminary data.</text>
</comment>
<sequence length="169" mass="19525">MYGRVAEWKPYPGLTFTRWKCLDAAATPLCTFLPTSMFICLHANERSALHTRRTWIKTRCEDSQQPSPGLWSEPEGYYQKSLAALCNAGDLSGLRGIHDRPRRRKMKLPSLHMQSREHQTSCNLARGELQSGEMRSTLVTLRPPKEEGRRHIHVNYDTYNQRHKSKSQS</sequence>
<protein>
    <submittedName>
        <fullName evidence="1">1991_t:CDS:1</fullName>
    </submittedName>
</protein>
<keyword evidence="2" id="KW-1185">Reference proteome</keyword>
<dbReference type="EMBL" id="CAJVPM010015741">
    <property type="protein sequence ID" value="CAG8609824.1"/>
    <property type="molecule type" value="Genomic_DNA"/>
</dbReference>